<dbReference type="GO" id="GO:0006351">
    <property type="term" value="P:DNA-templated transcription"/>
    <property type="evidence" value="ECO:0007669"/>
    <property type="project" value="TreeGrafter"/>
</dbReference>
<evidence type="ECO:0000313" key="7">
    <source>
        <dbReference type="Proteomes" id="UP000192920"/>
    </source>
</evidence>
<reference evidence="7" key="1">
    <citation type="submission" date="2017-04" db="EMBL/GenBank/DDBJ databases">
        <authorList>
            <person name="Varghese N."/>
            <person name="Submissions S."/>
        </authorList>
    </citation>
    <scope>NUCLEOTIDE SEQUENCE [LARGE SCALE GENOMIC DNA]</scope>
    <source>
        <strain evidence="7">DSM 22618</strain>
    </source>
</reference>
<accession>A0A1Y6BMC4</accession>
<dbReference type="Gene3D" id="3.40.190.10">
    <property type="entry name" value="Periplasmic binding protein-like II"/>
    <property type="match status" value="2"/>
</dbReference>
<dbReference type="GO" id="GO:0003700">
    <property type="term" value="F:DNA-binding transcription factor activity"/>
    <property type="evidence" value="ECO:0007669"/>
    <property type="project" value="InterPro"/>
</dbReference>
<keyword evidence="2" id="KW-0805">Transcription regulation</keyword>
<comment type="similarity">
    <text evidence="1">Belongs to the LysR transcriptional regulatory family.</text>
</comment>
<protein>
    <submittedName>
        <fullName evidence="6">Transcriptional regulator, LysR family</fullName>
    </submittedName>
</protein>
<proteinExistence type="inferred from homology"/>
<evidence type="ECO:0000256" key="1">
    <source>
        <dbReference type="ARBA" id="ARBA00009437"/>
    </source>
</evidence>
<dbReference type="InterPro" id="IPR005119">
    <property type="entry name" value="LysR_subst-bd"/>
</dbReference>
<evidence type="ECO:0000259" key="5">
    <source>
        <dbReference type="PROSITE" id="PS50931"/>
    </source>
</evidence>
<evidence type="ECO:0000256" key="4">
    <source>
        <dbReference type="ARBA" id="ARBA00023163"/>
    </source>
</evidence>
<keyword evidence="7" id="KW-1185">Reference proteome</keyword>
<dbReference type="PANTHER" id="PTHR30537">
    <property type="entry name" value="HTH-TYPE TRANSCRIPTIONAL REGULATOR"/>
    <property type="match status" value="1"/>
</dbReference>
<dbReference type="FunFam" id="1.10.10.10:FF:000038">
    <property type="entry name" value="Glycine cleavage system transcriptional activator"/>
    <property type="match status" value="1"/>
</dbReference>
<dbReference type="Gene3D" id="1.10.10.10">
    <property type="entry name" value="Winged helix-like DNA-binding domain superfamily/Winged helix DNA-binding domain"/>
    <property type="match status" value="1"/>
</dbReference>
<keyword evidence="4" id="KW-0804">Transcription</keyword>
<dbReference type="PROSITE" id="PS50931">
    <property type="entry name" value="HTH_LYSR"/>
    <property type="match status" value="1"/>
</dbReference>
<dbReference type="InterPro" id="IPR036390">
    <property type="entry name" value="WH_DNA-bd_sf"/>
</dbReference>
<dbReference type="AlphaFoldDB" id="A0A1Y6BMC4"/>
<evidence type="ECO:0000313" key="6">
    <source>
        <dbReference type="EMBL" id="SMF19488.1"/>
    </source>
</evidence>
<organism evidence="6 7">
    <name type="scientific">Pseudogulbenkiania subflava DSM 22618</name>
    <dbReference type="NCBI Taxonomy" id="1123014"/>
    <lineage>
        <taxon>Bacteria</taxon>
        <taxon>Pseudomonadati</taxon>
        <taxon>Pseudomonadota</taxon>
        <taxon>Betaproteobacteria</taxon>
        <taxon>Neisseriales</taxon>
        <taxon>Chromobacteriaceae</taxon>
        <taxon>Pseudogulbenkiania</taxon>
    </lineage>
</organism>
<keyword evidence="3" id="KW-0238">DNA-binding</keyword>
<dbReference type="PANTHER" id="PTHR30537:SF26">
    <property type="entry name" value="GLYCINE CLEAVAGE SYSTEM TRANSCRIPTIONAL ACTIVATOR"/>
    <property type="match status" value="1"/>
</dbReference>
<gene>
    <name evidence="6" type="ORF">SAMN02745746_01794</name>
</gene>
<dbReference type="InterPro" id="IPR058163">
    <property type="entry name" value="LysR-type_TF_proteobact-type"/>
</dbReference>
<dbReference type="EMBL" id="FXAG01000008">
    <property type="protein sequence ID" value="SMF19488.1"/>
    <property type="molecule type" value="Genomic_DNA"/>
</dbReference>
<sequence>MNKLPPLNALRIFEAVARLQSFTKAAEALYLTQSAVSHQIRKLEEHFGFPLLVRGQRGIDLTPEGAILQHSVHDALLQIDQTCDQLSQRHHAIRIKSPPSIAVRWLVPHLQAFKQQFPDLDISVSTVWEEKPAFDWGLFDLAIQYGVGDWPGVTVELLHREQLVPVAAPALLQGRPGLTPDDLTTQTLIHSTRDRHDWRLWLGLPAGEWPKGQKELLFDADVMAVEAARCGLGVALIDPFLVQDALGNGSLLMPLQRTVQTGKAYYLVRPPHERHSRRLQPLVEWLQNAA</sequence>
<feature type="domain" description="HTH lysR-type" evidence="5">
    <location>
        <begin position="5"/>
        <end position="62"/>
    </location>
</feature>
<evidence type="ECO:0000256" key="2">
    <source>
        <dbReference type="ARBA" id="ARBA00023015"/>
    </source>
</evidence>
<dbReference type="GO" id="GO:0043565">
    <property type="term" value="F:sequence-specific DNA binding"/>
    <property type="evidence" value="ECO:0007669"/>
    <property type="project" value="TreeGrafter"/>
</dbReference>
<dbReference type="CDD" id="cd08432">
    <property type="entry name" value="PBP2_GcdR_TrpI_HvrB_AmpR_like"/>
    <property type="match status" value="1"/>
</dbReference>
<dbReference type="PRINTS" id="PR00039">
    <property type="entry name" value="HTHLYSR"/>
</dbReference>
<dbReference type="RefSeq" id="WP_085276081.1">
    <property type="nucleotide sequence ID" value="NZ_FXAG01000008.1"/>
</dbReference>
<dbReference type="InterPro" id="IPR036388">
    <property type="entry name" value="WH-like_DNA-bd_sf"/>
</dbReference>
<name>A0A1Y6BMC4_9NEIS</name>
<dbReference type="SUPFAM" id="SSF46785">
    <property type="entry name" value="Winged helix' DNA-binding domain"/>
    <property type="match status" value="1"/>
</dbReference>
<evidence type="ECO:0000256" key="3">
    <source>
        <dbReference type="ARBA" id="ARBA00023125"/>
    </source>
</evidence>
<dbReference type="SUPFAM" id="SSF53850">
    <property type="entry name" value="Periplasmic binding protein-like II"/>
    <property type="match status" value="1"/>
</dbReference>
<dbReference type="Pfam" id="PF03466">
    <property type="entry name" value="LysR_substrate"/>
    <property type="match status" value="1"/>
</dbReference>
<dbReference type="STRING" id="1123014.SAMN02745746_01794"/>
<dbReference type="Proteomes" id="UP000192920">
    <property type="component" value="Unassembled WGS sequence"/>
</dbReference>
<dbReference type="InterPro" id="IPR000847">
    <property type="entry name" value="LysR_HTH_N"/>
</dbReference>
<dbReference type="Pfam" id="PF00126">
    <property type="entry name" value="HTH_1"/>
    <property type="match status" value="1"/>
</dbReference>